<protein>
    <submittedName>
        <fullName evidence="1">Uncharacterized protein</fullName>
    </submittedName>
</protein>
<dbReference type="Proteomes" id="UP000215086">
    <property type="component" value="Chromosome"/>
</dbReference>
<evidence type="ECO:0000313" key="2">
    <source>
        <dbReference type="Proteomes" id="UP000215086"/>
    </source>
</evidence>
<name>A0A286R9K6_9BACT</name>
<dbReference type="EMBL" id="CP018477">
    <property type="protein sequence ID" value="ASV72640.1"/>
    <property type="molecule type" value="Genomic_DNA"/>
</dbReference>
<reference evidence="1 2" key="1">
    <citation type="journal article" name="Front. Microbiol.">
        <title>Sugar Metabolism of the First Thermophilic Planctomycete Thermogutta terrifontis: Comparative Genomic and Transcriptomic Approaches.</title>
        <authorList>
            <person name="Elcheninov A.G."/>
            <person name="Menzel P."/>
            <person name="Gudbergsdottir S.R."/>
            <person name="Slesarev A.I."/>
            <person name="Kadnikov V.V."/>
            <person name="Krogh A."/>
            <person name="Bonch-Osmolovskaya E.A."/>
            <person name="Peng X."/>
            <person name="Kublanov I.V."/>
        </authorList>
    </citation>
    <scope>NUCLEOTIDE SEQUENCE [LARGE SCALE GENOMIC DNA]</scope>
    <source>
        <strain evidence="1 2">R1</strain>
    </source>
</reference>
<organism evidence="1 2">
    <name type="scientific">Thermogutta terrifontis</name>
    <dbReference type="NCBI Taxonomy" id="1331910"/>
    <lineage>
        <taxon>Bacteria</taxon>
        <taxon>Pseudomonadati</taxon>
        <taxon>Planctomycetota</taxon>
        <taxon>Planctomycetia</taxon>
        <taxon>Pirellulales</taxon>
        <taxon>Thermoguttaceae</taxon>
        <taxon>Thermogutta</taxon>
    </lineage>
</organism>
<proteinExistence type="predicted"/>
<dbReference type="AlphaFoldDB" id="A0A286R9K6"/>
<keyword evidence="2" id="KW-1185">Reference proteome</keyword>
<accession>A0A286R9K6</accession>
<dbReference type="KEGG" id="ttf:THTE_0038"/>
<evidence type="ECO:0000313" key="1">
    <source>
        <dbReference type="EMBL" id="ASV72640.1"/>
    </source>
</evidence>
<gene>
    <name evidence="1" type="ORF">THTE_0038</name>
</gene>
<sequence length="65" mass="7285">MEYIEAGIGFLHLSDWWMCEKPTDGRTILLLNRSKLVRMPVVAARSICLCASMLVEETGNRASLS</sequence>